<sequence length="591" mass="66211">MTSLTSLCEMACQIVQKKQEEKQLEEKQAAKAQNWKLPVCYDDDNDEERSNSLKDNIISGLPPCSAITPPVLSTEEPDNSLSMGDELLDTIPTTKLDEFIKSSVENLIPIPSESEGIPEHMCDVPFHDKSPPLEVSKDQFEDFFESNDEFSSTNDDSFSIDKIDNVEASPPDSELVSSEVMEIVIPEVGGMDDDILLTIKDDILRENLLNVNHLFAKIEASNDNPTPFYDPIFSGTPLTLTPSRKSDFFLEEVDAFLSIEDEPTLAQFPQSYLDPEGDIFLLEAFLNDDHSFDFKTKSSSTSLNSLLEETNNFDNSLTESDTLCFDVEKISSGSTTTRSDISLPEYEASYDDQSCFDEDVSEKIFSKLLFEEEIIPMKMDQHYDNAESDLMESLCTHDSSLLILSKIDSLLDEFAGELTLLKSIPPGIYGTDCNFEEDIRLIERLLYDNSSPRPLEEFVSTNSNAEIESFSPSPILVKDSDSLMEEIDLSCTPDYSMPPGIEDNDYDSERDIPILKDLPSNDTLSIPVIESFYFDIPSFSRPPAKPPDGQAQRPKTSASWEAPHAYQYFSIPENIKTLANGFCTQVFISSS</sequence>
<accession>A0A699IW84</accession>
<organism evidence="1">
    <name type="scientific">Tanacetum cinerariifolium</name>
    <name type="common">Dalmatian daisy</name>
    <name type="synonym">Chrysanthemum cinerariifolium</name>
    <dbReference type="NCBI Taxonomy" id="118510"/>
    <lineage>
        <taxon>Eukaryota</taxon>
        <taxon>Viridiplantae</taxon>
        <taxon>Streptophyta</taxon>
        <taxon>Embryophyta</taxon>
        <taxon>Tracheophyta</taxon>
        <taxon>Spermatophyta</taxon>
        <taxon>Magnoliopsida</taxon>
        <taxon>eudicotyledons</taxon>
        <taxon>Gunneridae</taxon>
        <taxon>Pentapetalae</taxon>
        <taxon>asterids</taxon>
        <taxon>campanulids</taxon>
        <taxon>Asterales</taxon>
        <taxon>Asteraceae</taxon>
        <taxon>Asteroideae</taxon>
        <taxon>Anthemideae</taxon>
        <taxon>Anthemidinae</taxon>
        <taxon>Tanacetum</taxon>
    </lineage>
</organism>
<evidence type="ECO:0008006" key="2">
    <source>
        <dbReference type="Google" id="ProtNLM"/>
    </source>
</evidence>
<gene>
    <name evidence="1" type="ORF">Tci_562965</name>
</gene>
<dbReference type="EMBL" id="BKCJ010340697">
    <property type="protein sequence ID" value="GEZ90992.1"/>
    <property type="molecule type" value="Genomic_DNA"/>
</dbReference>
<protein>
    <recommendedName>
        <fullName evidence="2">Reverse transcriptase domain-containing protein</fullName>
    </recommendedName>
</protein>
<comment type="caution">
    <text evidence="1">The sequence shown here is derived from an EMBL/GenBank/DDBJ whole genome shotgun (WGS) entry which is preliminary data.</text>
</comment>
<reference evidence="1" key="1">
    <citation type="journal article" date="2019" name="Sci. Rep.">
        <title>Draft genome of Tanacetum cinerariifolium, the natural source of mosquito coil.</title>
        <authorList>
            <person name="Yamashiro T."/>
            <person name="Shiraishi A."/>
            <person name="Satake H."/>
            <person name="Nakayama K."/>
        </authorList>
    </citation>
    <scope>NUCLEOTIDE SEQUENCE</scope>
</reference>
<name>A0A699IW84_TANCI</name>
<dbReference type="AlphaFoldDB" id="A0A699IW84"/>
<proteinExistence type="predicted"/>
<evidence type="ECO:0000313" key="1">
    <source>
        <dbReference type="EMBL" id="GEZ90992.1"/>
    </source>
</evidence>